<dbReference type="EMBL" id="AP023355">
    <property type="protein sequence ID" value="BCJ32684.1"/>
    <property type="molecule type" value="Genomic_DNA"/>
</dbReference>
<proteinExistence type="predicted"/>
<keyword evidence="3" id="KW-0964">Secreted</keyword>
<feature type="chain" id="PRO_5030901173" evidence="11">
    <location>
        <begin position="29"/>
        <end position="770"/>
    </location>
</feature>
<protein>
    <submittedName>
        <fullName evidence="14">Protease</fullName>
    </submittedName>
</protein>
<feature type="signal peptide" evidence="11">
    <location>
        <begin position="1"/>
        <end position="28"/>
    </location>
</feature>
<dbReference type="Proteomes" id="UP000611640">
    <property type="component" value="Chromosome"/>
</dbReference>
<evidence type="ECO:0000256" key="2">
    <source>
        <dbReference type="ARBA" id="ARBA00004613"/>
    </source>
</evidence>
<dbReference type="Pfam" id="PF20773">
    <property type="entry name" value="InhA-like_MAM"/>
    <property type="match status" value="1"/>
</dbReference>
<evidence type="ECO:0000256" key="6">
    <source>
        <dbReference type="ARBA" id="ARBA00022729"/>
    </source>
</evidence>
<dbReference type="InterPro" id="IPR008757">
    <property type="entry name" value="Peptidase_M6-like_domain"/>
</dbReference>
<keyword evidence="6 11" id="KW-0732">Signal</keyword>
<evidence type="ECO:0000256" key="5">
    <source>
        <dbReference type="ARBA" id="ARBA00022723"/>
    </source>
</evidence>
<keyword evidence="9" id="KW-0482">Metalloprotease</keyword>
<dbReference type="GO" id="GO:0005576">
    <property type="term" value="C:extracellular region"/>
    <property type="evidence" value="ECO:0007669"/>
    <property type="project" value="UniProtKB-SubCell"/>
</dbReference>
<dbReference type="PANTHER" id="PTHR13062:SF12">
    <property type="entry name" value="ALPHA-2-MACROGLOBULIN DOMAIN-CONTAINING PROTEIN"/>
    <property type="match status" value="1"/>
</dbReference>
<name>A0A7R7DJ77_9ACTN</name>
<dbReference type="Gene3D" id="2.60.120.260">
    <property type="entry name" value="Galactose-binding domain-like"/>
    <property type="match status" value="1"/>
</dbReference>
<keyword evidence="7" id="KW-0378">Hydrolase</keyword>
<feature type="region of interest" description="Disordered" evidence="10">
    <location>
        <begin position="119"/>
        <end position="151"/>
    </location>
</feature>
<dbReference type="AlphaFoldDB" id="A0A7R7DJ77"/>
<feature type="region of interest" description="Disordered" evidence="10">
    <location>
        <begin position="26"/>
        <end position="84"/>
    </location>
</feature>
<evidence type="ECO:0000259" key="13">
    <source>
        <dbReference type="Pfam" id="PF20774"/>
    </source>
</evidence>
<keyword evidence="5" id="KW-0479">Metal-binding</keyword>
<dbReference type="PANTHER" id="PTHR13062">
    <property type="entry name" value="COLLAGENASE"/>
    <property type="match status" value="1"/>
</dbReference>
<keyword evidence="4 14" id="KW-0645">Protease</keyword>
<evidence type="ECO:0000256" key="11">
    <source>
        <dbReference type="SAM" id="SignalP"/>
    </source>
</evidence>
<dbReference type="GO" id="GO:0046872">
    <property type="term" value="F:metal ion binding"/>
    <property type="evidence" value="ECO:0007669"/>
    <property type="project" value="UniProtKB-KW"/>
</dbReference>
<evidence type="ECO:0000256" key="10">
    <source>
        <dbReference type="SAM" id="MobiDB-lite"/>
    </source>
</evidence>
<dbReference type="GO" id="GO:0008237">
    <property type="term" value="F:metallopeptidase activity"/>
    <property type="evidence" value="ECO:0007669"/>
    <property type="project" value="UniProtKB-KW"/>
</dbReference>
<dbReference type="RefSeq" id="WP_203959700.1">
    <property type="nucleotide sequence ID" value="NZ_AP023355.1"/>
</dbReference>
<comment type="subcellular location">
    <subcellularLocation>
        <location evidence="2">Secreted</location>
    </subcellularLocation>
</comment>
<dbReference type="NCBIfam" id="TIGR03296">
    <property type="entry name" value="M6dom_TIGR03296"/>
    <property type="match status" value="1"/>
</dbReference>
<feature type="domain" description="Peptidase M6-like" evidence="12">
    <location>
        <begin position="100"/>
        <end position="404"/>
    </location>
</feature>
<organism evidence="14 15">
    <name type="scientific">Actinocatenispora thailandica</name>
    <dbReference type="NCBI Taxonomy" id="227318"/>
    <lineage>
        <taxon>Bacteria</taxon>
        <taxon>Bacillati</taxon>
        <taxon>Actinomycetota</taxon>
        <taxon>Actinomycetes</taxon>
        <taxon>Micromonosporales</taxon>
        <taxon>Micromonosporaceae</taxon>
        <taxon>Actinocatenispora</taxon>
    </lineage>
</organism>
<dbReference type="GO" id="GO:0006508">
    <property type="term" value="P:proteolysis"/>
    <property type="evidence" value="ECO:0007669"/>
    <property type="project" value="UniProtKB-KW"/>
</dbReference>
<sequence length="770" mass="83373">MRRLTAGVIAGAAAGLLAVGTLGSAAGAAPSDGHPATKTTSKVQPARAHAEDDLPSPLSDKRRELMQQAAKKQAQGTITPKRVGKSDVVKMGKRADGKDQYVETSSTRTDEIFTILVSFGDQTDPRTGGAPGPANGQIKQPDRNWNGDSTDDNSTYWVPNFDTQHYKDMFFGKKDSFKDFYEHQSSGKFSVTGDVSGWVTVPYNEARYGSNDIPETDGYWNLVRDSVNAWYSAEKAQGASDADIAAYLSQFDKWDRYDYDGDGNFNEPDGYLDHIEIVHAGEGEEAGGGPQGADAVWSHRWYAYSTDQGKTGPEGNLLGGTQVGDSPLWVGDYTTEPENGGLGVFCHEFGHDLGLPDEYDTAGGDNSTGFWTLMSAGSWLGKGFDSIGTTPGYMNAWDKYQLGWLDYAVVPYQGASTKVTLGPAARQGRKPQALVVTLPEQTITHDYNTPASGSYEWWGGAADNLSSTLSRELDLTGASSASISTKAWYDIEEGYDFLLAEVSTDGGTHWASLNGDGITGSSNNAWTDVSYDLSAYAGQKVLFRWRYATDGGVHYAGAFLDDLALTVDGATAWTDDVESADPAWTADGFSRMTGSTSEQKAQFYIAENRQYVDYDDTLRTGPYNFGFGDTKPDWVEHFPYQKGLLVWYVNYAYEDNNTSAHPGGGLVLPVDAHPGALFWSDGKAVGNRIQPFDATFGTSRTTALNLHHAGGATMSLPSQQAVRTFDDSNVDRYYDPANPMGSVKVAGSGTRITVLRQARNGNLTVRVSFK</sequence>
<evidence type="ECO:0000256" key="1">
    <source>
        <dbReference type="ARBA" id="ARBA00001947"/>
    </source>
</evidence>
<evidence type="ECO:0000256" key="7">
    <source>
        <dbReference type="ARBA" id="ARBA00022801"/>
    </source>
</evidence>
<evidence type="ECO:0000313" key="14">
    <source>
        <dbReference type="EMBL" id="BCJ32684.1"/>
    </source>
</evidence>
<evidence type="ECO:0000256" key="8">
    <source>
        <dbReference type="ARBA" id="ARBA00022833"/>
    </source>
</evidence>
<evidence type="ECO:0000256" key="4">
    <source>
        <dbReference type="ARBA" id="ARBA00022670"/>
    </source>
</evidence>
<dbReference type="Pfam" id="PF05547">
    <property type="entry name" value="Peptidase_M6"/>
    <property type="match status" value="1"/>
</dbReference>
<dbReference type="KEGG" id="atl:Athai_01870"/>
<dbReference type="InterPro" id="IPR024079">
    <property type="entry name" value="MetalloPept_cat_dom_sf"/>
</dbReference>
<keyword evidence="15" id="KW-1185">Reference proteome</keyword>
<evidence type="ECO:0000313" key="15">
    <source>
        <dbReference type="Proteomes" id="UP000611640"/>
    </source>
</evidence>
<evidence type="ECO:0000256" key="9">
    <source>
        <dbReference type="ARBA" id="ARBA00023049"/>
    </source>
</evidence>
<dbReference type="PIRSF" id="PIRSF007519">
    <property type="entry name" value="Protease_InhA"/>
    <property type="match status" value="1"/>
</dbReference>
<evidence type="ECO:0000259" key="12">
    <source>
        <dbReference type="Pfam" id="PF05547"/>
    </source>
</evidence>
<comment type="cofactor">
    <cofactor evidence="1">
        <name>Zn(2+)</name>
        <dbReference type="ChEBI" id="CHEBI:29105"/>
    </cofactor>
</comment>
<dbReference type="SUPFAM" id="SSF55486">
    <property type="entry name" value="Metalloproteases ('zincins'), catalytic domain"/>
    <property type="match status" value="1"/>
</dbReference>
<dbReference type="InterPro" id="IPR048665">
    <property type="entry name" value="InhA-like_VEG"/>
</dbReference>
<accession>A0A7R7DJ77</accession>
<gene>
    <name evidence="14" type="ORF">Athai_01870</name>
</gene>
<keyword evidence="8" id="KW-0862">Zinc</keyword>
<dbReference type="Gene3D" id="3.40.390.10">
    <property type="entry name" value="Collagenase (Catalytic Domain)"/>
    <property type="match status" value="1"/>
</dbReference>
<evidence type="ECO:0000256" key="3">
    <source>
        <dbReference type="ARBA" id="ARBA00022525"/>
    </source>
</evidence>
<dbReference type="Pfam" id="PF20774">
    <property type="entry name" value="InhA-like_VEG"/>
    <property type="match status" value="1"/>
</dbReference>
<dbReference type="InterPro" id="IPR012300">
    <property type="entry name" value="Pept_M6_InhA"/>
</dbReference>
<feature type="domain" description="Immune inhibitor A-like metallopeptidase VEG" evidence="13">
    <location>
        <begin position="598"/>
        <end position="762"/>
    </location>
</feature>
<reference evidence="14 15" key="1">
    <citation type="submission" date="2020-08" db="EMBL/GenBank/DDBJ databases">
        <title>Whole genome shotgun sequence of Actinocatenispora thailandica NBRC 105041.</title>
        <authorList>
            <person name="Komaki H."/>
            <person name="Tamura T."/>
        </authorList>
    </citation>
    <scope>NUCLEOTIDE SEQUENCE [LARGE SCALE GENOMIC DNA]</scope>
    <source>
        <strain evidence="14 15">NBRC 105041</strain>
    </source>
</reference>